<feature type="transmembrane region" description="Helical" evidence="7">
    <location>
        <begin position="291"/>
        <end position="312"/>
    </location>
</feature>
<dbReference type="RefSeq" id="WP_166281103.1">
    <property type="nucleotide sequence ID" value="NZ_JTHE03000038.1"/>
</dbReference>
<dbReference type="InterPro" id="IPR020846">
    <property type="entry name" value="MFS_dom"/>
</dbReference>
<feature type="transmembrane region" description="Helical" evidence="7">
    <location>
        <begin position="389"/>
        <end position="407"/>
    </location>
</feature>
<dbReference type="Pfam" id="PF07690">
    <property type="entry name" value="MFS_1"/>
    <property type="match status" value="2"/>
</dbReference>
<name>A0ABD4T1E7_9CYAN</name>
<feature type="transmembrane region" description="Helical" evidence="7">
    <location>
        <begin position="149"/>
        <end position="171"/>
    </location>
</feature>
<dbReference type="Gene3D" id="1.20.1250.20">
    <property type="entry name" value="MFS general substrate transporter like domains"/>
    <property type="match status" value="2"/>
</dbReference>
<protein>
    <submittedName>
        <fullName evidence="9">MFS transporter</fullName>
    </submittedName>
</protein>
<reference evidence="9 10" key="1">
    <citation type="journal article" date="2015" name="Genome Announc.">
        <title>Draft Genome Sequence of Filamentous Marine Cyanobacterium Lyngbya confervoides Strain BDU141951.</title>
        <authorList>
            <person name="Chandrababunaidu M.M."/>
            <person name="Sen D."/>
            <person name="Tripathy S."/>
        </authorList>
    </citation>
    <scope>NUCLEOTIDE SEQUENCE [LARGE SCALE GENOMIC DNA]</scope>
    <source>
        <strain evidence="9 10">BDU141951</strain>
    </source>
</reference>
<dbReference type="AlphaFoldDB" id="A0ABD4T1E7"/>
<dbReference type="PROSITE" id="PS50850">
    <property type="entry name" value="MFS"/>
    <property type="match status" value="1"/>
</dbReference>
<evidence type="ECO:0000256" key="3">
    <source>
        <dbReference type="ARBA" id="ARBA00022475"/>
    </source>
</evidence>
<dbReference type="EMBL" id="JTHE03000038">
    <property type="protein sequence ID" value="MCM1982394.1"/>
    <property type="molecule type" value="Genomic_DNA"/>
</dbReference>
<keyword evidence="3" id="KW-1003">Cell membrane</keyword>
<comment type="caution">
    <text evidence="9">The sequence shown here is derived from an EMBL/GenBank/DDBJ whole genome shotgun (WGS) entry which is preliminary data.</text>
</comment>
<keyword evidence="5 7" id="KW-1133">Transmembrane helix</keyword>
<dbReference type="PANTHER" id="PTHR23517:SF3">
    <property type="entry name" value="INTEGRAL MEMBRANE TRANSPORT PROTEIN"/>
    <property type="match status" value="1"/>
</dbReference>
<feature type="transmembrane region" description="Helical" evidence="7">
    <location>
        <begin position="89"/>
        <end position="106"/>
    </location>
</feature>
<comment type="subcellular location">
    <subcellularLocation>
        <location evidence="1">Cell membrane</location>
        <topology evidence="1">Multi-pass membrane protein</topology>
    </subcellularLocation>
</comment>
<evidence type="ECO:0000256" key="2">
    <source>
        <dbReference type="ARBA" id="ARBA00022448"/>
    </source>
</evidence>
<feature type="transmembrane region" description="Helical" evidence="7">
    <location>
        <begin position="223"/>
        <end position="241"/>
    </location>
</feature>
<organism evidence="9 10">
    <name type="scientific">Lyngbya confervoides BDU141951</name>
    <dbReference type="NCBI Taxonomy" id="1574623"/>
    <lineage>
        <taxon>Bacteria</taxon>
        <taxon>Bacillati</taxon>
        <taxon>Cyanobacteriota</taxon>
        <taxon>Cyanophyceae</taxon>
        <taxon>Oscillatoriophycideae</taxon>
        <taxon>Oscillatoriales</taxon>
        <taxon>Microcoleaceae</taxon>
        <taxon>Lyngbya</taxon>
    </lineage>
</organism>
<feature type="transmembrane region" description="Helical" evidence="7">
    <location>
        <begin position="324"/>
        <end position="345"/>
    </location>
</feature>
<dbReference type="CDD" id="cd17329">
    <property type="entry name" value="MFS_MdtH_MDR_like"/>
    <property type="match status" value="1"/>
</dbReference>
<keyword evidence="6 7" id="KW-0472">Membrane</keyword>
<feature type="transmembrane region" description="Helical" evidence="7">
    <location>
        <begin position="357"/>
        <end position="377"/>
    </location>
</feature>
<gene>
    <name evidence="9" type="ORF">QQ91_0006070</name>
</gene>
<evidence type="ECO:0000256" key="5">
    <source>
        <dbReference type="ARBA" id="ARBA00022989"/>
    </source>
</evidence>
<evidence type="ECO:0000259" key="8">
    <source>
        <dbReference type="PROSITE" id="PS50850"/>
    </source>
</evidence>
<feature type="transmembrane region" description="Helical" evidence="7">
    <location>
        <begin position="261"/>
        <end position="279"/>
    </location>
</feature>
<dbReference type="GO" id="GO:0005886">
    <property type="term" value="C:plasma membrane"/>
    <property type="evidence" value="ECO:0007669"/>
    <property type="project" value="UniProtKB-SubCell"/>
</dbReference>
<sequence>MFKRFRPIPALGLNQYSREIWILALGRLLSAIGTGFTLFYLPIFFVNKVGLSATTVGFGVSSAALTGVAGRFLGGLWVDSEGWGRRRTLFLSLFIAGLGALVLGISQNRWGLFGGNMLLGFGTGLYWPATETMVADLSKPDQRRQAYALTRLADSVGQGLGVIVGGLLISLAEVYRWLFIGDGISFWIFLGLVYVLLPETAAPGATGKPGWGAWKQAITDRRLLLYALVNCQITGYIALMINTLPLYLKNFADQGQGISELQISIFFTLNLIFSVLLQIPTAKFLQRYRYAQALGISLLFWGLGFAGVATASRLPGLTYPGTGLAMLLLAIATVSYTPVASALVVELAPHNLRGVYLSINSQCWAVGYFVGPAIGGIAMDLNQPWVDGFWLIMVTSIGLGFVLLRWLDRWMKSGPR</sequence>
<dbReference type="Proteomes" id="UP000031561">
    <property type="component" value="Unassembled WGS sequence"/>
</dbReference>
<feature type="transmembrane region" description="Helical" evidence="7">
    <location>
        <begin position="20"/>
        <end position="43"/>
    </location>
</feature>
<feature type="domain" description="Major facilitator superfamily (MFS) profile" evidence="8">
    <location>
        <begin position="19"/>
        <end position="412"/>
    </location>
</feature>
<evidence type="ECO:0000256" key="7">
    <source>
        <dbReference type="SAM" id="Phobius"/>
    </source>
</evidence>
<evidence type="ECO:0000313" key="10">
    <source>
        <dbReference type="Proteomes" id="UP000031561"/>
    </source>
</evidence>
<keyword evidence="10" id="KW-1185">Reference proteome</keyword>
<evidence type="ECO:0000256" key="4">
    <source>
        <dbReference type="ARBA" id="ARBA00022692"/>
    </source>
</evidence>
<keyword evidence="2" id="KW-0813">Transport</keyword>
<dbReference type="InterPro" id="IPR036259">
    <property type="entry name" value="MFS_trans_sf"/>
</dbReference>
<evidence type="ECO:0000256" key="1">
    <source>
        <dbReference type="ARBA" id="ARBA00004651"/>
    </source>
</evidence>
<dbReference type="PANTHER" id="PTHR23517">
    <property type="entry name" value="RESISTANCE PROTEIN MDTM, PUTATIVE-RELATED-RELATED"/>
    <property type="match status" value="1"/>
</dbReference>
<evidence type="ECO:0000313" key="9">
    <source>
        <dbReference type="EMBL" id="MCM1982394.1"/>
    </source>
</evidence>
<dbReference type="InterPro" id="IPR011701">
    <property type="entry name" value="MFS"/>
</dbReference>
<accession>A0ABD4T1E7</accession>
<feature type="transmembrane region" description="Helical" evidence="7">
    <location>
        <begin position="55"/>
        <end position="77"/>
    </location>
</feature>
<feature type="transmembrane region" description="Helical" evidence="7">
    <location>
        <begin position="112"/>
        <end position="129"/>
    </location>
</feature>
<proteinExistence type="predicted"/>
<feature type="transmembrane region" description="Helical" evidence="7">
    <location>
        <begin position="177"/>
        <end position="197"/>
    </location>
</feature>
<dbReference type="SUPFAM" id="SSF103473">
    <property type="entry name" value="MFS general substrate transporter"/>
    <property type="match status" value="1"/>
</dbReference>
<keyword evidence="4 7" id="KW-0812">Transmembrane</keyword>
<dbReference type="InterPro" id="IPR050171">
    <property type="entry name" value="MFS_Transporters"/>
</dbReference>
<evidence type="ECO:0000256" key="6">
    <source>
        <dbReference type="ARBA" id="ARBA00023136"/>
    </source>
</evidence>